<dbReference type="Gene3D" id="3.40.50.1820">
    <property type="entry name" value="alpha/beta hydrolase"/>
    <property type="match status" value="1"/>
</dbReference>
<evidence type="ECO:0000313" key="1">
    <source>
        <dbReference type="EMBL" id="MBP2622430.1"/>
    </source>
</evidence>
<evidence type="ECO:0000313" key="2">
    <source>
        <dbReference type="Proteomes" id="UP001519296"/>
    </source>
</evidence>
<dbReference type="EMBL" id="PRDG01000001">
    <property type="protein sequence ID" value="MBP2622430.1"/>
    <property type="molecule type" value="Genomic_DNA"/>
</dbReference>
<dbReference type="Pfam" id="PF11187">
    <property type="entry name" value="Mbeg1-like"/>
    <property type="match status" value="1"/>
</dbReference>
<dbReference type="SUPFAM" id="SSF53474">
    <property type="entry name" value="alpha/beta-Hydrolases"/>
    <property type="match status" value="1"/>
</dbReference>
<gene>
    <name evidence="1" type="ORF">C4K46_00585</name>
</gene>
<accession>A0ABS5B0Z9</accession>
<keyword evidence="2" id="KW-1185">Reference proteome</keyword>
<dbReference type="RefSeq" id="WP_209626323.1">
    <property type="nucleotide sequence ID" value="NZ_PRDG01000001.1"/>
</dbReference>
<proteinExistence type="predicted"/>
<dbReference type="InterPro" id="IPR024499">
    <property type="entry name" value="Mbeg1-like"/>
</dbReference>
<comment type="caution">
    <text evidence="1">The sequence shown here is derived from an EMBL/GenBank/DDBJ whole genome shotgun (WGS) entry which is preliminary data.</text>
</comment>
<evidence type="ECO:0008006" key="3">
    <source>
        <dbReference type="Google" id="ProtNLM"/>
    </source>
</evidence>
<sequence>MAGSRIYTDSEQVDITMLEYEEEPYIGLELDINKKKDYIGTVSHIYDNTSNAEEQVYVLTNNGNPNRAAVPYSASQADRNKVDDVTVLMKGSNTEVDTKKNTHDTITDWLGTDFPTAVHILGVKGATKYGQEHLRKNVYSMVSSKTREVLDNVDKSVNNFVGDVVGTFNKDAAKSTKHFLNNASNNPVSRFIKNAVSQGAGINAAYTASGLTTDLTRGASRMLNHVTTFPPEQFKAAARHLKEVIKKYPNAKIDLSGHSLGSMDIQYALACLTEEELTHIRSVRLHNGPNIYSQLTKEQQKRLDSVKYKIVNSIDHKDIVSLGYPQSGSEGAVGIVQHVKTKELGDIGNQHMMKGYIYNKDGSFQLAKGTEKQTIIDRIKAKMVLFQAHKKKLSAGGLSGHEQIFLDSEQATATASGLTEAAKQGQEKIQSIKDGAVKEAEEVYASLREVPFGFILTPDEVAQAYAEAGIDRSSTVDKVSQSLQKKEDKASELVTNFSELEGKIQAGIEQELSADAQLAGEFKEWSE</sequence>
<dbReference type="Proteomes" id="UP001519296">
    <property type="component" value="Unassembled WGS sequence"/>
</dbReference>
<dbReference type="InterPro" id="IPR029058">
    <property type="entry name" value="AB_hydrolase_fold"/>
</dbReference>
<organism evidence="1 2">
    <name type="scientific">Streptococcus oricebi</name>
    <dbReference type="NCBI Taxonomy" id="1547447"/>
    <lineage>
        <taxon>Bacteria</taxon>
        <taxon>Bacillati</taxon>
        <taxon>Bacillota</taxon>
        <taxon>Bacilli</taxon>
        <taxon>Lactobacillales</taxon>
        <taxon>Streptococcaceae</taxon>
        <taxon>Streptococcus</taxon>
    </lineage>
</organism>
<protein>
    <recommendedName>
        <fullName evidence="3">DUF2974 domain-containing protein</fullName>
    </recommendedName>
</protein>
<name>A0ABS5B0Z9_9STRE</name>
<reference evidence="1 2" key="1">
    <citation type="submission" date="2018-02" db="EMBL/GenBank/DDBJ databases">
        <title>Draft genome sequence of Streptococcus oricebi CCUG 70868T type strain.</title>
        <authorList>
            <person name="Mendez V."/>
            <person name="Salva-Serra F."/>
            <person name="Jaen-Luchoro D."/>
            <person name="Gonzales-Siles L."/>
            <person name="Karlsson R."/>
            <person name="Engstrom-Jakobsson H."/>
            <person name="Busquets A."/>
            <person name="Gomila M."/>
            <person name="Pineiro-Iglesias B."/>
            <person name="Bennasar-Figueras A."/>
            <person name="Seeger M."/>
            <person name="Moore E."/>
        </authorList>
    </citation>
    <scope>NUCLEOTIDE SEQUENCE [LARGE SCALE GENOMIC DNA]</scope>
    <source>
        <strain evidence="1 2">CCUG 70868</strain>
    </source>
</reference>